<evidence type="ECO:0000256" key="2">
    <source>
        <dbReference type="ARBA" id="ARBA00022432"/>
    </source>
</evidence>
<comment type="pathway">
    <text evidence="7 8">Carbohydrate degradation; glycolysis; D-glyceraldehyde 3-phosphate from glycerone phosphate: step 1/1.</text>
</comment>
<dbReference type="GO" id="GO:0019563">
    <property type="term" value="P:glycerol catabolic process"/>
    <property type="evidence" value="ECO:0007669"/>
    <property type="project" value="TreeGrafter"/>
</dbReference>
<keyword evidence="5 7" id="KW-0413">Isomerase</keyword>
<gene>
    <name evidence="7" type="primary">tpiA</name>
    <name evidence="9" type="ORF">MetMK1DRAFT_00025600</name>
</gene>
<dbReference type="NCBIfam" id="NF003302">
    <property type="entry name" value="PRK04302.1"/>
    <property type="match status" value="1"/>
</dbReference>
<sequence>MKFPILIINFKAYENSYGEKALQLSKSIDKVARESGIEIVVAVPSTMIHRISKEVSIPVFAQHVDAVPEGAHTGAVTPEMIKEAGAAGTLVNHSERRVRADEIDDVIKRSRRLGLETIVCVDRYELVVPIGLLGPDAILVEPPELIGTGVSVSRARPEVITNAVEMVQKVKGLKLIVGAGISTGDDVYTSIKLGAHGIGVASAVMKSKDPSKVVREFVEGAKRAVSERITGT</sequence>
<dbReference type="EC" id="5.3.1.1" evidence="7 8"/>
<keyword evidence="4 7" id="KW-0324">Glycolysis</keyword>
<comment type="function">
    <text evidence="7">Involved in the gluconeogenesis. Catalyzes stereospecifically the conversion of dihydroxyacetone phosphate (DHAP) to D-glyceraldehyde-3-phosphate (G3P).</text>
</comment>
<dbReference type="InterPro" id="IPR000652">
    <property type="entry name" value="Triosephosphate_isomerase"/>
</dbReference>
<dbReference type="RefSeq" id="WP_009074263.1">
    <property type="nucleotide sequence ID" value="NZ_JH597770.1"/>
</dbReference>
<feature type="active site" description="Proton acceptor" evidence="7">
    <location>
        <position position="141"/>
    </location>
</feature>
<dbReference type="SUPFAM" id="SSF51351">
    <property type="entry name" value="Triosephosphate isomerase (TIM)"/>
    <property type="match status" value="1"/>
</dbReference>
<feature type="binding site" evidence="7">
    <location>
        <position position="146"/>
    </location>
    <ligand>
        <name>substrate</name>
    </ligand>
</feature>
<evidence type="ECO:0000313" key="9">
    <source>
        <dbReference type="EMBL" id="EHP68137.1"/>
    </source>
</evidence>
<reference evidence="9 10" key="1">
    <citation type="submission" date="2012-01" db="EMBL/GenBank/DDBJ databases">
        <title>Improved High-Quality Draft sequence of Metallosphaera yellowstonensis MK1.</title>
        <authorList>
            <consortium name="US DOE Joint Genome Institute"/>
            <person name="Lucas S."/>
            <person name="Han J."/>
            <person name="Cheng J.-F."/>
            <person name="Goodwin L."/>
            <person name="Pitluck S."/>
            <person name="Peters L."/>
            <person name="Teshima H."/>
            <person name="Detter J.C."/>
            <person name="Han C."/>
            <person name="Tapia R."/>
            <person name="Land M."/>
            <person name="Hauser L."/>
            <person name="Kyrpides N."/>
            <person name="Kozubal M."/>
            <person name="Macur R.E."/>
            <person name="Jay Z."/>
            <person name="Inskeep W."/>
            <person name="Woyke T."/>
        </authorList>
    </citation>
    <scope>NUCLEOTIDE SEQUENCE [LARGE SCALE GENOMIC DNA]</scope>
    <source>
        <strain evidence="9 10">MK1</strain>
    </source>
</reference>
<dbReference type="EMBL" id="JH597770">
    <property type="protein sequence ID" value="EHP68137.1"/>
    <property type="molecule type" value="Genomic_DNA"/>
</dbReference>
<comment type="similarity">
    <text evidence="7 8">Belongs to the triosephosphate isomerase family.</text>
</comment>
<comment type="catalytic activity">
    <reaction evidence="7 8">
        <text>D-glyceraldehyde 3-phosphate = dihydroxyacetone phosphate</text>
        <dbReference type="Rhea" id="RHEA:18585"/>
        <dbReference type="ChEBI" id="CHEBI:57642"/>
        <dbReference type="ChEBI" id="CHEBI:59776"/>
        <dbReference type="EC" id="5.3.1.1"/>
    </reaction>
</comment>
<dbReference type="UniPathway" id="UPA00109">
    <property type="reaction ID" value="UER00189"/>
</dbReference>
<keyword evidence="3 7" id="KW-0963">Cytoplasm</keyword>
<feature type="active site" description="Electrophile" evidence="7">
    <location>
        <position position="93"/>
    </location>
</feature>
<protein>
    <recommendedName>
        <fullName evidence="1 7">Triosephosphate isomerase</fullName>
        <shortName evidence="7">TIM</shortName>
        <shortName evidence="7">TPI</shortName>
        <ecNumber evidence="7 8">5.3.1.1</ecNumber>
    </recommendedName>
    <alternativeName>
        <fullName evidence="7">Triose-phosphate isomerase</fullName>
    </alternativeName>
</protein>
<dbReference type="AlphaFoldDB" id="H2C7L1"/>
<keyword evidence="10" id="KW-1185">Reference proteome</keyword>
<dbReference type="InterPro" id="IPR035990">
    <property type="entry name" value="TIM_sf"/>
</dbReference>
<accession>H2C7L1</accession>
<dbReference type="PANTHER" id="PTHR21139:SF42">
    <property type="entry name" value="TRIOSEPHOSPHATE ISOMERASE"/>
    <property type="match status" value="1"/>
</dbReference>
<dbReference type="HOGENOM" id="CLU_104921_0_0_2"/>
<feature type="binding site" evidence="7">
    <location>
        <begin position="201"/>
        <end position="202"/>
    </location>
    <ligand>
        <name>substrate</name>
    </ligand>
</feature>
<comment type="subcellular location">
    <subcellularLocation>
        <location evidence="7 8">Cytoplasm</location>
    </subcellularLocation>
</comment>
<dbReference type="PANTHER" id="PTHR21139">
    <property type="entry name" value="TRIOSEPHOSPHATE ISOMERASE"/>
    <property type="match status" value="1"/>
</dbReference>
<evidence type="ECO:0000256" key="6">
    <source>
        <dbReference type="ARBA" id="ARBA00044762"/>
    </source>
</evidence>
<comment type="subunit">
    <text evidence="6 7">Homotetramer; dimer of dimers.</text>
</comment>
<comment type="pathway">
    <text evidence="7 8">Carbohydrate biosynthesis; gluconeogenesis.</text>
</comment>
<evidence type="ECO:0000256" key="3">
    <source>
        <dbReference type="ARBA" id="ARBA00022490"/>
    </source>
</evidence>
<dbReference type="STRING" id="671065.MetMK1DRAFT_00025600"/>
<dbReference type="GO" id="GO:0005829">
    <property type="term" value="C:cytosol"/>
    <property type="evidence" value="ECO:0007669"/>
    <property type="project" value="TreeGrafter"/>
</dbReference>
<name>H2C7L1_9CREN</name>
<evidence type="ECO:0000256" key="8">
    <source>
        <dbReference type="RuleBase" id="RU363013"/>
    </source>
</evidence>
<dbReference type="InterPro" id="IPR013785">
    <property type="entry name" value="Aldolase_TIM"/>
</dbReference>
<keyword evidence="2 7" id="KW-0312">Gluconeogenesis</keyword>
<evidence type="ECO:0000256" key="1">
    <source>
        <dbReference type="ARBA" id="ARBA00019397"/>
    </source>
</evidence>
<dbReference type="CDD" id="cd00311">
    <property type="entry name" value="TIM"/>
    <property type="match status" value="1"/>
</dbReference>
<dbReference type="GO" id="GO:0006096">
    <property type="term" value="P:glycolytic process"/>
    <property type="evidence" value="ECO:0007669"/>
    <property type="project" value="UniProtKB-UniRule"/>
</dbReference>
<dbReference type="Proteomes" id="UP000003980">
    <property type="component" value="Unassembled WGS sequence"/>
</dbReference>
<dbReference type="FunFam" id="3.20.20.70:FF:000223">
    <property type="entry name" value="Triosephosphate isomerase"/>
    <property type="match status" value="1"/>
</dbReference>
<feature type="binding site" evidence="7">
    <location>
        <position position="180"/>
    </location>
    <ligand>
        <name>substrate</name>
    </ligand>
</feature>
<dbReference type="InterPro" id="IPR022891">
    <property type="entry name" value="Triosephosphate_isomerase_arc"/>
</dbReference>
<dbReference type="Gene3D" id="3.20.20.70">
    <property type="entry name" value="Aldolase class I"/>
    <property type="match status" value="1"/>
</dbReference>
<dbReference type="Pfam" id="PF00121">
    <property type="entry name" value="TIM"/>
    <property type="match status" value="2"/>
</dbReference>
<dbReference type="NCBIfam" id="TIGR00419">
    <property type="entry name" value="tim"/>
    <property type="match status" value="1"/>
</dbReference>
<dbReference type="HAMAP" id="MF_00147_A">
    <property type="entry name" value="TIM_A"/>
    <property type="match status" value="1"/>
</dbReference>
<feature type="binding site" evidence="7">
    <location>
        <begin position="9"/>
        <end position="11"/>
    </location>
    <ligand>
        <name>substrate</name>
    </ligand>
</feature>
<organism evidence="9 10">
    <name type="scientific">Metallosphaera yellowstonensis MK1</name>
    <dbReference type="NCBI Taxonomy" id="671065"/>
    <lineage>
        <taxon>Archaea</taxon>
        <taxon>Thermoproteota</taxon>
        <taxon>Thermoprotei</taxon>
        <taxon>Sulfolobales</taxon>
        <taxon>Sulfolobaceae</taxon>
        <taxon>Metallosphaera</taxon>
    </lineage>
</organism>
<dbReference type="PROSITE" id="PS51440">
    <property type="entry name" value="TIM_2"/>
    <property type="match status" value="1"/>
</dbReference>
<dbReference type="eggNOG" id="arCOG01087">
    <property type="taxonomic scope" value="Archaea"/>
</dbReference>
<dbReference type="OrthoDB" id="9465at2157"/>
<dbReference type="GO" id="GO:0046166">
    <property type="term" value="P:glyceraldehyde-3-phosphate biosynthetic process"/>
    <property type="evidence" value="ECO:0007669"/>
    <property type="project" value="TreeGrafter"/>
</dbReference>
<proteinExistence type="inferred from homology"/>
<evidence type="ECO:0000256" key="4">
    <source>
        <dbReference type="ARBA" id="ARBA00023152"/>
    </source>
</evidence>
<evidence type="ECO:0000256" key="7">
    <source>
        <dbReference type="HAMAP-Rule" id="MF_00147"/>
    </source>
</evidence>
<dbReference type="GO" id="GO:0006094">
    <property type="term" value="P:gluconeogenesis"/>
    <property type="evidence" value="ECO:0007669"/>
    <property type="project" value="UniProtKB-UniRule"/>
</dbReference>
<evidence type="ECO:0000313" key="10">
    <source>
        <dbReference type="Proteomes" id="UP000003980"/>
    </source>
</evidence>
<dbReference type="GO" id="GO:0004807">
    <property type="term" value="F:triose-phosphate isomerase activity"/>
    <property type="evidence" value="ECO:0007669"/>
    <property type="project" value="UniProtKB-UniRule"/>
</dbReference>
<evidence type="ECO:0000256" key="5">
    <source>
        <dbReference type="ARBA" id="ARBA00023235"/>
    </source>
</evidence>
<dbReference type="UniPathway" id="UPA00138"/>